<protein>
    <submittedName>
        <fullName evidence="3">GNAT family N-acetyltransferase</fullName>
        <ecNumber evidence="3">2.3.1.-</ecNumber>
    </submittedName>
</protein>
<name>A0AAJ5QQ71_9ENTR</name>
<feature type="domain" description="N-acetyltransferase" evidence="2">
    <location>
        <begin position="1"/>
        <end position="151"/>
    </location>
</feature>
<dbReference type="CDD" id="cd04301">
    <property type="entry name" value="NAT_SF"/>
    <property type="match status" value="1"/>
</dbReference>
<dbReference type="InterPro" id="IPR000182">
    <property type="entry name" value="GNAT_dom"/>
</dbReference>
<accession>A0AAJ5QQ71</accession>
<evidence type="ECO:0000256" key="1">
    <source>
        <dbReference type="ARBA" id="ARBA00022679"/>
    </source>
</evidence>
<dbReference type="EC" id="2.3.1.-" evidence="3"/>
<dbReference type="GO" id="GO:0008080">
    <property type="term" value="F:N-acetyltransferase activity"/>
    <property type="evidence" value="ECO:0007669"/>
    <property type="project" value="InterPro"/>
</dbReference>
<evidence type="ECO:0000313" key="4">
    <source>
        <dbReference type="Proteomes" id="UP001210130"/>
    </source>
</evidence>
<dbReference type="InterPro" id="IPR016181">
    <property type="entry name" value="Acyl_CoA_acyltransferase"/>
</dbReference>
<evidence type="ECO:0000313" key="3">
    <source>
        <dbReference type="EMBL" id="WBW59139.1"/>
    </source>
</evidence>
<dbReference type="InterPro" id="IPR050769">
    <property type="entry name" value="NAT_camello-type"/>
</dbReference>
<dbReference type="RefSeq" id="WP_131049007.1">
    <property type="nucleotide sequence ID" value="NZ_CP112887.1"/>
</dbReference>
<dbReference type="EMBL" id="CP112887">
    <property type="protein sequence ID" value="WBW59139.1"/>
    <property type="molecule type" value="Genomic_DNA"/>
</dbReference>
<reference evidence="3 4" key="1">
    <citation type="journal article" date="2023" name="Microbiol. Resour. Announc.">
        <title>Complete Genome Sequence of the First Colistin-Resistant Raoultella electrica Strain.</title>
        <authorList>
            <person name="Aldeia C."/>
            <person name="Campos-Madueno E.I."/>
            <person name="Sendi P."/>
            <person name="Endimiani A."/>
        </authorList>
    </citation>
    <scope>NUCLEOTIDE SEQUENCE [LARGE SCALE GENOMIC DNA]</scope>
    <source>
        <strain evidence="3 4">S2-IND-01-C</strain>
    </source>
</reference>
<evidence type="ECO:0000259" key="2">
    <source>
        <dbReference type="PROSITE" id="PS51186"/>
    </source>
</evidence>
<organism evidence="3 4">
    <name type="scientific">Klebsiella electrica</name>
    <dbReference type="NCBI Taxonomy" id="1259973"/>
    <lineage>
        <taxon>Bacteria</taxon>
        <taxon>Pseudomonadati</taxon>
        <taxon>Pseudomonadota</taxon>
        <taxon>Gammaproteobacteria</taxon>
        <taxon>Enterobacterales</taxon>
        <taxon>Enterobacteriaceae</taxon>
        <taxon>Klebsiella/Raoultella group</taxon>
        <taxon>Klebsiella</taxon>
    </lineage>
</organism>
<dbReference type="Proteomes" id="UP001210130">
    <property type="component" value="Chromosome"/>
</dbReference>
<keyword evidence="1 3" id="KW-0808">Transferase</keyword>
<dbReference type="PROSITE" id="PS51186">
    <property type="entry name" value="GNAT"/>
    <property type="match status" value="1"/>
</dbReference>
<dbReference type="Gene3D" id="3.40.630.30">
    <property type="match status" value="1"/>
</dbReference>
<proteinExistence type="predicted"/>
<keyword evidence="4" id="KW-1185">Reference proteome</keyword>
<dbReference type="SUPFAM" id="SSF55729">
    <property type="entry name" value="Acyl-CoA N-acyltransferases (Nat)"/>
    <property type="match status" value="1"/>
</dbReference>
<gene>
    <name evidence="3" type="ORF">OR613_13855</name>
</gene>
<dbReference type="PANTHER" id="PTHR13947">
    <property type="entry name" value="GNAT FAMILY N-ACETYLTRANSFERASE"/>
    <property type="match status" value="1"/>
</dbReference>
<sequence>MNITKANLKDLPTLLDIQKEAYLAEADIYSDYAIPPLTETLIDFTQALSSRVVLKAELEGVAVASVRARLKGEICEIGRLSVSPHYQKRGIGRSLLLACEALFPSSRYCELFTGSRSEANIRLYESLGYRRIRTDVLSRKVTLIYLRKVLPGTY</sequence>
<dbReference type="Pfam" id="PF00583">
    <property type="entry name" value="Acetyltransf_1"/>
    <property type="match status" value="1"/>
</dbReference>
<keyword evidence="3" id="KW-0012">Acyltransferase</keyword>
<dbReference type="PANTHER" id="PTHR13947:SF37">
    <property type="entry name" value="LD18367P"/>
    <property type="match status" value="1"/>
</dbReference>
<dbReference type="AlphaFoldDB" id="A0AAJ5QQ71"/>